<dbReference type="InterPro" id="IPR008271">
    <property type="entry name" value="Ser/Thr_kinase_AS"/>
</dbReference>
<dbReference type="InterPro" id="IPR050117">
    <property type="entry name" value="MAPK"/>
</dbReference>
<dbReference type="Proteomes" id="UP000187209">
    <property type="component" value="Unassembled WGS sequence"/>
</dbReference>
<evidence type="ECO:0000256" key="5">
    <source>
        <dbReference type="ARBA" id="ARBA00022840"/>
    </source>
</evidence>
<protein>
    <recommendedName>
        <fullName evidence="8">Protein kinase domain-containing protein</fullName>
    </recommendedName>
</protein>
<keyword evidence="3 6" id="KW-0547">Nucleotide-binding</keyword>
<keyword evidence="10" id="KW-1185">Reference proteome</keyword>
<comment type="caution">
    <text evidence="9">The sequence shown here is derived from an EMBL/GenBank/DDBJ whole genome shotgun (WGS) entry which is preliminary data.</text>
</comment>
<keyword evidence="1 7" id="KW-0723">Serine/threonine-protein kinase</keyword>
<dbReference type="FunFam" id="1.10.510.10:FF:000624">
    <property type="entry name" value="Mitogen-activated protein kinase"/>
    <property type="match status" value="1"/>
</dbReference>
<comment type="similarity">
    <text evidence="7">Belongs to the protein kinase superfamily.</text>
</comment>
<name>A0A1R2BRS6_9CILI</name>
<keyword evidence="5 6" id="KW-0067">ATP-binding</keyword>
<feature type="domain" description="Protein kinase" evidence="8">
    <location>
        <begin position="4"/>
        <end position="277"/>
    </location>
</feature>
<keyword evidence="2" id="KW-0808">Transferase</keyword>
<dbReference type="FunFam" id="3.30.200.20:FF:000545">
    <property type="entry name" value="CMGC family protein kinase"/>
    <property type="match status" value="1"/>
</dbReference>
<dbReference type="PROSITE" id="PS00107">
    <property type="entry name" value="PROTEIN_KINASE_ATP"/>
    <property type="match status" value="1"/>
</dbReference>
<dbReference type="Gene3D" id="3.30.200.20">
    <property type="entry name" value="Phosphorylase Kinase, domain 1"/>
    <property type="match status" value="1"/>
</dbReference>
<evidence type="ECO:0000313" key="10">
    <source>
        <dbReference type="Proteomes" id="UP000187209"/>
    </source>
</evidence>
<dbReference type="PROSITE" id="PS00108">
    <property type="entry name" value="PROTEIN_KINASE_ST"/>
    <property type="match status" value="1"/>
</dbReference>
<gene>
    <name evidence="9" type="ORF">SteCoe_20514</name>
</gene>
<reference evidence="9 10" key="1">
    <citation type="submission" date="2016-11" db="EMBL/GenBank/DDBJ databases">
        <title>The macronuclear genome of Stentor coeruleus: a giant cell with tiny introns.</title>
        <authorList>
            <person name="Slabodnick M."/>
            <person name="Ruby J.G."/>
            <person name="Reiff S.B."/>
            <person name="Swart E.C."/>
            <person name="Gosai S."/>
            <person name="Prabakaran S."/>
            <person name="Witkowska E."/>
            <person name="Larue G.E."/>
            <person name="Fisher S."/>
            <person name="Freeman R.M."/>
            <person name="Gunawardena J."/>
            <person name="Chu W."/>
            <person name="Stover N.A."/>
            <person name="Gregory B.D."/>
            <person name="Nowacki M."/>
            <person name="Derisi J."/>
            <person name="Roy S.W."/>
            <person name="Marshall W.F."/>
            <person name="Sood P."/>
        </authorList>
    </citation>
    <scope>NUCLEOTIDE SEQUENCE [LARGE SCALE GENOMIC DNA]</scope>
    <source>
        <strain evidence="9">WM001</strain>
    </source>
</reference>
<dbReference type="GO" id="GO:0005524">
    <property type="term" value="F:ATP binding"/>
    <property type="evidence" value="ECO:0007669"/>
    <property type="project" value="UniProtKB-UniRule"/>
</dbReference>
<feature type="binding site" evidence="6">
    <location>
        <position position="34"/>
    </location>
    <ligand>
        <name>ATP</name>
        <dbReference type="ChEBI" id="CHEBI:30616"/>
    </ligand>
</feature>
<dbReference type="PANTHER" id="PTHR24055">
    <property type="entry name" value="MITOGEN-ACTIVATED PROTEIN KINASE"/>
    <property type="match status" value="1"/>
</dbReference>
<evidence type="ECO:0000256" key="2">
    <source>
        <dbReference type="ARBA" id="ARBA00022679"/>
    </source>
</evidence>
<dbReference type="EMBL" id="MPUH01000470">
    <property type="protein sequence ID" value="OMJ79460.1"/>
    <property type="molecule type" value="Genomic_DNA"/>
</dbReference>
<proteinExistence type="inferred from homology"/>
<keyword evidence="4" id="KW-0418">Kinase</keyword>
<evidence type="ECO:0000256" key="4">
    <source>
        <dbReference type="ARBA" id="ARBA00022777"/>
    </source>
</evidence>
<dbReference type="Pfam" id="PF00069">
    <property type="entry name" value="Pkinase"/>
    <property type="match status" value="1"/>
</dbReference>
<evidence type="ECO:0000256" key="1">
    <source>
        <dbReference type="ARBA" id="ARBA00022527"/>
    </source>
</evidence>
<evidence type="ECO:0000259" key="8">
    <source>
        <dbReference type="PROSITE" id="PS50011"/>
    </source>
</evidence>
<evidence type="ECO:0000256" key="6">
    <source>
        <dbReference type="PROSITE-ProRule" id="PRU10141"/>
    </source>
</evidence>
<dbReference type="SUPFAM" id="SSF56112">
    <property type="entry name" value="Protein kinase-like (PK-like)"/>
    <property type="match status" value="1"/>
</dbReference>
<evidence type="ECO:0000256" key="7">
    <source>
        <dbReference type="RuleBase" id="RU000304"/>
    </source>
</evidence>
<dbReference type="PROSITE" id="PS50011">
    <property type="entry name" value="PROTEIN_KINASE_DOM"/>
    <property type="match status" value="1"/>
</dbReference>
<dbReference type="Gene3D" id="1.10.510.10">
    <property type="entry name" value="Transferase(Phosphotransferase) domain 1"/>
    <property type="match status" value="1"/>
</dbReference>
<dbReference type="SMART" id="SM00220">
    <property type="entry name" value="S_TKc"/>
    <property type="match status" value="1"/>
</dbReference>
<dbReference type="AlphaFoldDB" id="A0A1R2BRS6"/>
<dbReference type="InterPro" id="IPR000719">
    <property type="entry name" value="Prot_kinase_dom"/>
</dbReference>
<evidence type="ECO:0000256" key="3">
    <source>
        <dbReference type="ARBA" id="ARBA00022741"/>
    </source>
</evidence>
<organism evidence="9 10">
    <name type="scientific">Stentor coeruleus</name>
    <dbReference type="NCBI Taxonomy" id="5963"/>
    <lineage>
        <taxon>Eukaryota</taxon>
        <taxon>Sar</taxon>
        <taxon>Alveolata</taxon>
        <taxon>Ciliophora</taxon>
        <taxon>Postciliodesmatophora</taxon>
        <taxon>Heterotrichea</taxon>
        <taxon>Heterotrichida</taxon>
        <taxon>Stentoridae</taxon>
        <taxon>Stentor</taxon>
    </lineage>
</organism>
<accession>A0A1R2BRS6</accession>
<dbReference type="GO" id="GO:0004674">
    <property type="term" value="F:protein serine/threonine kinase activity"/>
    <property type="evidence" value="ECO:0007669"/>
    <property type="project" value="UniProtKB-KW"/>
</dbReference>
<dbReference type="InterPro" id="IPR017441">
    <property type="entry name" value="Protein_kinase_ATP_BS"/>
</dbReference>
<dbReference type="OrthoDB" id="2158884at2759"/>
<evidence type="ECO:0000313" key="9">
    <source>
        <dbReference type="EMBL" id="OMJ79460.1"/>
    </source>
</evidence>
<dbReference type="InterPro" id="IPR011009">
    <property type="entry name" value="Kinase-like_dom_sf"/>
</dbReference>
<sequence length="315" mass="36286">MDKYKYIKTIGDGSYGVVSKALIKGTRDFVAIKKLKQGIHSWNECSELPEVSILRKLNHANIIRLREVLHEDDDVYLVFDYMECSLIDFMERSPSSHPLIISFIRQAIEGLAYLHQSGYMHRDVKPENILISNDICKIGDFGCAKKTGCPKNTDRITTLWYRAPEILLRSSIYSSAIDMFAMGCIIAEIYYGRPLFPGSSEDDQLERITYLLGFPNNWKDGLSLAKKCGYHFKEYPGMLLNDFLQAPRQAIRLMEFLLRWDPKERYTAVQALQHPFLSENAPGRRKLNLFPDQSRSAERVNNFSLIASPKARRLF</sequence>